<gene>
    <name evidence="2" type="primary">mshD</name>
    <name evidence="2" type="ORF">Forpe1208_v004248</name>
</gene>
<comment type="caution">
    <text evidence="2">The sequence shown here is derived from an EMBL/GenBank/DDBJ whole genome shotgun (WGS) entry which is preliminary data.</text>
</comment>
<dbReference type="CDD" id="cd04301">
    <property type="entry name" value="NAT_SF"/>
    <property type="match status" value="1"/>
</dbReference>
<dbReference type="PROSITE" id="PS51186">
    <property type="entry name" value="GNAT"/>
    <property type="match status" value="1"/>
</dbReference>
<dbReference type="PANTHER" id="PTHR43617:SF9">
    <property type="entry name" value="GNAT FAMILY ACETYLTRANSFERASE"/>
    <property type="match status" value="1"/>
</dbReference>
<reference evidence="2" key="1">
    <citation type="submission" date="2021-04" db="EMBL/GenBank/DDBJ databases">
        <title>First draft genome resource for Brassicaceae pathogens Fusarium oxysporum f. sp. raphani and Fusarium oxysporum f. sp. rapae.</title>
        <authorList>
            <person name="Asai S."/>
        </authorList>
    </citation>
    <scope>NUCLEOTIDE SEQUENCE</scope>
    <source>
        <strain evidence="2">Tf1208</strain>
    </source>
</reference>
<evidence type="ECO:0000259" key="1">
    <source>
        <dbReference type="PROSITE" id="PS51186"/>
    </source>
</evidence>
<name>A0A8J5PCD0_FUSOX</name>
<proteinExistence type="predicted"/>
<evidence type="ECO:0000313" key="3">
    <source>
        <dbReference type="Proteomes" id="UP000694050"/>
    </source>
</evidence>
<feature type="domain" description="N-acetyltransferase" evidence="1">
    <location>
        <begin position="4"/>
        <end position="163"/>
    </location>
</feature>
<sequence>MSDLHFRVATEDDAPRLQELIEAAFRFTDAHIDWVGSPELAETFNIDISVIVDRITSNDSKFLVASDTPNGPIIGCVNVMRKAPDYGRLCLLAVDPTLQRGGLGRKLVAYGEEYLTKDFGVGKIGLNALHTRKALIRWYEKLGYVRTGEMTKIPLERLSYDVTTLEDGRIDGREIDKLSQHSDVCSVTKPS</sequence>
<dbReference type="GO" id="GO:0016747">
    <property type="term" value="F:acyltransferase activity, transferring groups other than amino-acyl groups"/>
    <property type="evidence" value="ECO:0007669"/>
    <property type="project" value="InterPro"/>
</dbReference>
<dbReference type="AlphaFoldDB" id="A0A8J5PCD0"/>
<dbReference type="Proteomes" id="UP000694050">
    <property type="component" value="Unassembled WGS sequence"/>
</dbReference>
<evidence type="ECO:0000313" key="2">
    <source>
        <dbReference type="EMBL" id="KAG7417057.1"/>
    </source>
</evidence>
<dbReference type="InterPro" id="IPR000182">
    <property type="entry name" value="GNAT_dom"/>
</dbReference>
<protein>
    <submittedName>
        <fullName evidence="2">Mycothiol acetyltransferase</fullName>
    </submittedName>
</protein>
<organism evidence="2 3">
    <name type="scientific">Fusarium oxysporum f. sp. rapae</name>
    <dbReference type="NCBI Taxonomy" id="485398"/>
    <lineage>
        <taxon>Eukaryota</taxon>
        <taxon>Fungi</taxon>
        <taxon>Dikarya</taxon>
        <taxon>Ascomycota</taxon>
        <taxon>Pezizomycotina</taxon>
        <taxon>Sordariomycetes</taxon>
        <taxon>Hypocreomycetidae</taxon>
        <taxon>Hypocreales</taxon>
        <taxon>Nectriaceae</taxon>
        <taxon>Fusarium</taxon>
        <taxon>Fusarium oxysporum species complex</taxon>
    </lineage>
</organism>
<dbReference type="PANTHER" id="PTHR43617">
    <property type="entry name" value="L-AMINO ACID N-ACETYLTRANSFERASE"/>
    <property type="match status" value="1"/>
</dbReference>
<dbReference type="Pfam" id="PF13508">
    <property type="entry name" value="Acetyltransf_7"/>
    <property type="match status" value="1"/>
</dbReference>
<dbReference type="InterPro" id="IPR050276">
    <property type="entry name" value="MshD_Acetyltransferase"/>
</dbReference>
<accession>A0A8J5PCD0</accession>
<dbReference type="EMBL" id="JAELUQ010000003">
    <property type="protein sequence ID" value="KAG7417057.1"/>
    <property type="molecule type" value="Genomic_DNA"/>
</dbReference>